<feature type="transmembrane region" description="Helical" evidence="7">
    <location>
        <begin position="46"/>
        <end position="66"/>
    </location>
</feature>
<comment type="similarity">
    <text evidence="5">Belongs to the SAT4 family.</text>
</comment>
<accession>A0A6G1JSL2</accession>
<evidence type="ECO:0000256" key="4">
    <source>
        <dbReference type="ARBA" id="ARBA00023136"/>
    </source>
</evidence>
<dbReference type="GO" id="GO:0016020">
    <property type="term" value="C:membrane"/>
    <property type="evidence" value="ECO:0007669"/>
    <property type="project" value="UniProtKB-SubCell"/>
</dbReference>
<comment type="subcellular location">
    <subcellularLocation>
        <location evidence="1">Membrane</location>
        <topology evidence="1">Multi-pass membrane protein</topology>
    </subcellularLocation>
</comment>
<feature type="region of interest" description="Disordered" evidence="6">
    <location>
        <begin position="280"/>
        <end position="304"/>
    </location>
</feature>
<evidence type="ECO:0000256" key="6">
    <source>
        <dbReference type="SAM" id="MobiDB-lite"/>
    </source>
</evidence>
<keyword evidence="2 7" id="KW-0812">Transmembrane</keyword>
<reference evidence="9" key="1">
    <citation type="journal article" date="2020" name="Stud. Mycol.">
        <title>101 Dothideomycetes genomes: a test case for predicting lifestyles and emergence of pathogens.</title>
        <authorList>
            <person name="Haridas S."/>
            <person name="Albert R."/>
            <person name="Binder M."/>
            <person name="Bloem J."/>
            <person name="Labutti K."/>
            <person name="Salamov A."/>
            <person name="Andreopoulos B."/>
            <person name="Baker S."/>
            <person name="Barry K."/>
            <person name="Bills G."/>
            <person name="Bluhm B."/>
            <person name="Cannon C."/>
            <person name="Castanera R."/>
            <person name="Culley D."/>
            <person name="Daum C."/>
            <person name="Ezra D."/>
            <person name="Gonzalez J."/>
            <person name="Henrissat B."/>
            <person name="Kuo A."/>
            <person name="Liang C."/>
            <person name="Lipzen A."/>
            <person name="Lutzoni F."/>
            <person name="Magnuson J."/>
            <person name="Mondo S."/>
            <person name="Nolan M."/>
            <person name="Ohm R."/>
            <person name="Pangilinan J."/>
            <person name="Park H.-J."/>
            <person name="Ramirez L."/>
            <person name="Alfaro M."/>
            <person name="Sun H."/>
            <person name="Tritt A."/>
            <person name="Yoshinaga Y."/>
            <person name="Zwiers L.-H."/>
            <person name="Turgeon B."/>
            <person name="Goodwin S."/>
            <person name="Spatafora J."/>
            <person name="Crous P."/>
            <person name="Grigoriev I."/>
        </authorList>
    </citation>
    <scope>NUCLEOTIDE SEQUENCE</scope>
    <source>
        <strain evidence="9">CBS 279.74</strain>
    </source>
</reference>
<feature type="transmembrane region" description="Helical" evidence="7">
    <location>
        <begin position="177"/>
        <end position="195"/>
    </location>
</feature>
<feature type="region of interest" description="Disordered" evidence="6">
    <location>
        <begin position="318"/>
        <end position="343"/>
    </location>
</feature>
<proteinExistence type="inferred from homology"/>
<dbReference type="EMBL" id="MU005788">
    <property type="protein sequence ID" value="KAF2703235.1"/>
    <property type="molecule type" value="Genomic_DNA"/>
</dbReference>
<organism evidence="9 10">
    <name type="scientific">Pleomassaria siparia CBS 279.74</name>
    <dbReference type="NCBI Taxonomy" id="1314801"/>
    <lineage>
        <taxon>Eukaryota</taxon>
        <taxon>Fungi</taxon>
        <taxon>Dikarya</taxon>
        <taxon>Ascomycota</taxon>
        <taxon>Pezizomycotina</taxon>
        <taxon>Dothideomycetes</taxon>
        <taxon>Pleosporomycetidae</taxon>
        <taxon>Pleosporales</taxon>
        <taxon>Pleomassariaceae</taxon>
        <taxon>Pleomassaria</taxon>
    </lineage>
</organism>
<feature type="domain" description="Rhodopsin" evidence="8">
    <location>
        <begin position="31"/>
        <end position="269"/>
    </location>
</feature>
<feature type="transmembrane region" description="Helical" evidence="7">
    <location>
        <begin position="127"/>
        <end position="147"/>
    </location>
</feature>
<dbReference type="AlphaFoldDB" id="A0A6G1JSL2"/>
<evidence type="ECO:0000313" key="10">
    <source>
        <dbReference type="Proteomes" id="UP000799428"/>
    </source>
</evidence>
<dbReference type="Pfam" id="PF20684">
    <property type="entry name" value="Fung_rhodopsin"/>
    <property type="match status" value="1"/>
</dbReference>
<dbReference type="InterPro" id="IPR052337">
    <property type="entry name" value="SAT4-like"/>
</dbReference>
<dbReference type="PANTHER" id="PTHR33048">
    <property type="entry name" value="PTH11-LIKE INTEGRAL MEMBRANE PROTEIN (AFU_ORTHOLOGUE AFUA_5G11245)"/>
    <property type="match status" value="1"/>
</dbReference>
<dbReference type="OrthoDB" id="5413793at2759"/>
<protein>
    <recommendedName>
        <fullName evidence="8">Rhodopsin domain-containing protein</fullName>
    </recommendedName>
</protein>
<evidence type="ECO:0000256" key="3">
    <source>
        <dbReference type="ARBA" id="ARBA00022989"/>
    </source>
</evidence>
<feature type="compositionally biased region" description="Low complexity" evidence="6">
    <location>
        <begin position="286"/>
        <end position="301"/>
    </location>
</feature>
<evidence type="ECO:0000256" key="7">
    <source>
        <dbReference type="SAM" id="Phobius"/>
    </source>
</evidence>
<feature type="transmembrane region" description="Helical" evidence="7">
    <location>
        <begin position="97"/>
        <end position="115"/>
    </location>
</feature>
<evidence type="ECO:0000256" key="5">
    <source>
        <dbReference type="ARBA" id="ARBA00038359"/>
    </source>
</evidence>
<evidence type="ECO:0000313" key="9">
    <source>
        <dbReference type="EMBL" id="KAF2703235.1"/>
    </source>
</evidence>
<gene>
    <name evidence="9" type="ORF">K504DRAFT_508151</name>
</gene>
<keyword evidence="10" id="KW-1185">Reference proteome</keyword>
<name>A0A6G1JSL2_9PLEO</name>
<keyword evidence="4 7" id="KW-0472">Membrane</keyword>
<sequence length="365" mass="40703">MSFNPYPGQEHDLRNIPIALTTLAVTLVTARLVTTFKNIGWLGVEDAFMVASSMCLVVFCIILSQASKYGFGKHLVDIKKTGGDVDKAFLWYYLSQIAYKSTITFNKLAFLFLYLRIFSINWFRKMSLTMIYIVIASGIAFVTLSTFQCTPVKKAWLKSAVAGHCVSLPWHRWTWTAFNLSTDLVIFTMPMPVIYRLQMSLGKRIGLAFIFLIGFFICLTTGLRIKTVVRAAQAKEQTWESCPANLWSFIEAAVGVICACLVSLRKMLTACFPDGIRKSKNSDCKPGSGSSSKRSGPAPGSQKLDDLNVTEYALETMSSPEGQLWGASDTRVNAGTLTSESQENIVEPRQVIMVRREVSVRRDTK</sequence>
<dbReference type="PANTHER" id="PTHR33048:SF47">
    <property type="entry name" value="INTEGRAL MEMBRANE PROTEIN-RELATED"/>
    <property type="match status" value="1"/>
</dbReference>
<dbReference type="Proteomes" id="UP000799428">
    <property type="component" value="Unassembled WGS sequence"/>
</dbReference>
<feature type="transmembrane region" description="Helical" evidence="7">
    <location>
        <begin position="207"/>
        <end position="225"/>
    </location>
</feature>
<evidence type="ECO:0000256" key="2">
    <source>
        <dbReference type="ARBA" id="ARBA00022692"/>
    </source>
</evidence>
<keyword evidence="3 7" id="KW-1133">Transmembrane helix</keyword>
<feature type="transmembrane region" description="Helical" evidence="7">
    <location>
        <begin position="16"/>
        <end position="34"/>
    </location>
</feature>
<dbReference type="InterPro" id="IPR049326">
    <property type="entry name" value="Rhodopsin_dom_fungi"/>
</dbReference>
<feature type="compositionally biased region" description="Polar residues" evidence="6">
    <location>
        <begin position="330"/>
        <end position="343"/>
    </location>
</feature>
<feature type="transmembrane region" description="Helical" evidence="7">
    <location>
        <begin position="245"/>
        <end position="264"/>
    </location>
</feature>
<evidence type="ECO:0000256" key="1">
    <source>
        <dbReference type="ARBA" id="ARBA00004141"/>
    </source>
</evidence>
<evidence type="ECO:0000259" key="8">
    <source>
        <dbReference type="Pfam" id="PF20684"/>
    </source>
</evidence>